<accession>A0A0F6A7I2</accession>
<comment type="caution">
    <text evidence="2">The sequence shown here is derived from an EMBL/GenBank/DDBJ whole genome shotgun (WGS) entry which is preliminary data.</text>
</comment>
<dbReference type="Pfam" id="PF12571">
    <property type="entry name" value="Phage_tail_fib"/>
    <property type="match status" value="1"/>
</dbReference>
<evidence type="ECO:0000259" key="1">
    <source>
        <dbReference type="Pfam" id="PF12571"/>
    </source>
</evidence>
<sequence length="189" mass="20853">MSALTLQFTQVGLDALLAAKANGKKAQISHMAFGDASYTPTQTQTSLQSLKERQPIRDDNYETDENHQVTVVALFDKAISAPEYAIREVGVFIQIDEPVGSDDNLILLGVYSEPNRTLGYRTPDVKILQSVTLSLAQLPSDSVEVKPGIDNFNVLLDNELADLTLVQLDTMHRQLNQELRLLALENAQS</sequence>
<name>A0A0F6A7I2_9GAMM</name>
<feature type="domain" description="Phage tail fibre protein N-terminal" evidence="1">
    <location>
        <begin position="6"/>
        <end position="93"/>
    </location>
</feature>
<organism evidence="2 3">
    <name type="scientific">Pseudoalteromonas luteoviolacea S4054</name>
    <dbReference type="NCBI Taxonomy" id="1129367"/>
    <lineage>
        <taxon>Bacteria</taxon>
        <taxon>Pseudomonadati</taxon>
        <taxon>Pseudomonadota</taxon>
        <taxon>Gammaproteobacteria</taxon>
        <taxon>Alteromonadales</taxon>
        <taxon>Pseudoalteromonadaceae</taxon>
        <taxon>Pseudoalteromonas</taxon>
    </lineage>
</organism>
<dbReference type="EMBL" id="AUXW01000170">
    <property type="protein sequence ID" value="KKE82083.1"/>
    <property type="molecule type" value="Genomic_DNA"/>
</dbReference>
<dbReference type="Proteomes" id="UP000033434">
    <property type="component" value="Unassembled WGS sequence"/>
</dbReference>
<proteinExistence type="predicted"/>
<dbReference type="AlphaFoldDB" id="A0A0F6A7I2"/>
<dbReference type="InterPro" id="IPR022225">
    <property type="entry name" value="Phage_tail_fibre_N"/>
</dbReference>
<evidence type="ECO:0000313" key="3">
    <source>
        <dbReference type="Proteomes" id="UP000033434"/>
    </source>
</evidence>
<protein>
    <recommendedName>
        <fullName evidence="1">Phage tail fibre protein N-terminal domain-containing protein</fullName>
    </recommendedName>
</protein>
<dbReference type="RefSeq" id="WP_046357458.1">
    <property type="nucleotide sequence ID" value="NZ_AUXW01000170.1"/>
</dbReference>
<dbReference type="PATRIC" id="fig|1129367.4.peg.4026"/>
<gene>
    <name evidence="2" type="ORF">N479_19785</name>
</gene>
<evidence type="ECO:0000313" key="2">
    <source>
        <dbReference type="EMBL" id="KKE82083.1"/>
    </source>
</evidence>
<reference evidence="2 3" key="1">
    <citation type="journal article" date="2015" name="BMC Genomics">
        <title>Genome mining reveals unlocked bioactive potential of marine Gram-negative bacteria.</title>
        <authorList>
            <person name="Machado H."/>
            <person name="Sonnenschein E.C."/>
            <person name="Melchiorsen J."/>
            <person name="Gram L."/>
        </authorList>
    </citation>
    <scope>NUCLEOTIDE SEQUENCE [LARGE SCALE GENOMIC DNA]</scope>
    <source>
        <strain evidence="2 3">S4054</strain>
    </source>
</reference>